<dbReference type="EMBL" id="JASWJB010000314">
    <property type="protein sequence ID" value="KAK2591711.1"/>
    <property type="molecule type" value="Genomic_DNA"/>
</dbReference>
<proteinExistence type="inferred from homology"/>
<dbReference type="PROSITE" id="PS00122">
    <property type="entry name" value="CARBOXYLESTERASE_B_1"/>
    <property type="match status" value="1"/>
</dbReference>
<name>A0AAJ0CJ65_9HYPO</name>
<protein>
    <recommendedName>
        <fullName evidence="3">Carboxylic ester hydrolase</fullName>
        <ecNumber evidence="3">3.1.1.-</ecNumber>
    </recommendedName>
</protein>
<evidence type="ECO:0000313" key="6">
    <source>
        <dbReference type="Proteomes" id="UP001251528"/>
    </source>
</evidence>
<evidence type="ECO:0000256" key="3">
    <source>
        <dbReference type="RuleBase" id="RU361235"/>
    </source>
</evidence>
<dbReference type="SUPFAM" id="SSF53474">
    <property type="entry name" value="alpha/beta-Hydrolases"/>
    <property type="match status" value="1"/>
</dbReference>
<dbReference type="GO" id="GO:0052689">
    <property type="term" value="F:carboxylic ester hydrolase activity"/>
    <property type="evidence" value="ECO:0007669"/>
    <property type="project" value="TreeGrafter"/>
</dbReference>
<dbReference type="AlphaFoldDB" id="A0AAJ0CJ65"/>
<accession>A0AAJ0CJ65</accession>
<evidence type="ECO:0000256" key="2">
    <source>
        <dbReference type="ARBA" id="ARBA00022801"/>
    </source>
</evidence>
<keyword evidence="2 3" id="KW-0378">Hydrolase</keyword>
<dbReference type="InterPro" id="IPR050654">
    <property type="entry name" value="AChE-related_enzymes"/>
</dbReference>
<dbReference type="Gene3D" id="3.40.50.1820">
    <property type="entry name" value="alpha/beta hydrolase"/>
    <property type="match status" value="2"/>
</dbReference>
<organism evidence="5 6">
    <name type="scientific">Conoideocrella luteorostrata</name>
    <dbReference type="NCBI Taxonomy" id="1105319"/>
    <lineage>
        <taxon>Eukaryota</taxon>
        <taxon>Fungi</taxon>
        <taxon>Dikarya</taxon>
        <taxon>Ascomycota</taxon>
        <taxon>Pezizomycotina</taxon>
        <taxon>Sordariomycetes</taxon>
        <taxon>Hypocreomycetidae</taxon>
        <taxon>Hypocreales</taxon>
        <taxon>Clavicipitaceae</taxon>
        <taxon>Conoideocrella</taxon>
    </lineage>
</organism>
<evidence type="ECO:0000313" key="5">
    <source>
        <dbReference type="EMBL" id="KAK2591711.1"/>
    </source>
</evidence>
<dbReference type="InterPro" id="IPR019826">
    <property type="entry name" value="Carboxylesterase_B_AS"/>
</dbReference>
<dbReference type="InterPro" id="IPR029058">
    <property type="entry name" value="AB_hydrolase_fold"/>
</dbReference>
<dbReference type="Proteomes" id="UP001251528">
    <property type="component" value="Unassembled WGS sequence"/>
</dbReference>
<comment type="similarity">
    <text evidence="1 3">Belongs to the type-B carboxylesterase/lipase family.</text>
</comment>
<keyword evidence="6" id="KW-1185">Reference proteome</keyword>
<dbReference type="InterPro" id="IPR002018">
    <property type="entry name" value="CarbesteraseB"/>
</dbReference>
<dbReference type="Pfam" id="PF00135">
    <property type="entry name" value="COesterase"/>
    <property type="match status" value="1"/>
</dbReference>
<gene>
    <name evidence="5" type="ORF">QQS21_010596</name>
</gene>
<sequence length="386" mass="41946">MYTTQKSEDCLTLNIWTKPQAGDKKKAVMVWIHGGSFISGSSSVAWYNGQTFASREDVVLVSINYRLSIFGFPGNPVGRPNLGLLDQRLAIEWIRDNIAAFGGDPTRITLFGESAGGASADFFSYAWTNDPIATGFILMSGSAFGVEQLLNSTANAFWFNATKSAGCGDNSTDFNKVYECMRSKPAEHITKSLPSSSLDGSSTPFNPVIDEFLVFSDYTKRKPIKAPILVGTADYEAGLALLMNPATPKEDIAKLNSLAFDCPAAMRSAASVLSGNPTWRYRWFGEFPNTRLTVNPPSKAYHSSELSTLFNTSLTHLVPDTLEEKAIASYFRGLWAAFAKDAVNGAARYGDGLPMYSTNQSTLIRLGYNNKTGPNLGIGGQYDVVD</sequence>
<comment type="caution">
    <text evidence="5">The sequence shown here is derived from an EMBL/GenBank/DDBJ whole genome shotgun (WGS) entry which is preliminary data.</text>
</comment>
<evidence type="ECO:0000259" key="4">
    <source>
        <dbReference type="Pfam" id="PF00135"/>
    </source>
</evidence>
<dbReference type="PANTHER" id="PTHR43918:SF4">
    <property type="entry name" value="CARBOXYLIC ESTER HYDROLASE"/>
    <property type="match status" value="1"/>
</dbReference>
<evidence type="ECO:0000256" key="1">
    <source>
        <dbReference type="ARBA" id="ARBA00005964"/>
    </source>
</evidence>
<feature type="domain" description="Carboxylesterase type B" evidence="4">
    <location>
        <begin position="5"/>
        <end position="249"/>
    </location>
</feature>
<reference evidence="5" key="1">
    <citation type="submission" date="2023-06" db="EMBL/GenBank/DDBJ databases">
        <title>Conoideocrella luteorostrata (Hypocreales: Clavicipitaceae), a potential biocontrol fungus for elongate hemlock scale in United States Christmas tree production areas.</title>
        <authorList>
            <person name="Barrett H."/>
            <person name="Lovett B."/>
            <person name="Macias A.M."/>
            <person name="Stajich J.E."/>
            <person name="Kasson M.T."/>
        </authorList>
    </citation>
    <scope>NUCLEOTIDE SEQUENCE</scope>
    <source>
        <strain evidence="5">ARSEF 14590</strain>
    </source>
</reference>
<dbReference type="EC" id="3.1.1.-" evidence="3"/>
<dbReference type="PANTHER" id="PTHR43918">
    <property type="entry name" value="ACETYLCHOLINESTERASE"/>
    <property type="match status" value="1"/>
</dbReference>